<keyword evidence="9 21" id="KW-0808">Transferase</keyword>
<feature type="binding site" evidence="24">
    <location>
        <position position="303"/>
    </location>
    <ligand>
        <name>Mg(2+)</name>
        <dbReference type="ChEBI" id="CHEBI:18420"/>
    </ligand>
</feature>
<gene>
    <name evidence="27" type="ORF">OSB1V03_LOCUS13382</name>
</gene>
<dbReference type="Gene3D" id="3.30.200.20">
    <property type="entry name" value="Phosphorylase Kinase, domain 1"/>
    <property type="match status" value="1"/>
</dbReference>
<evidence type="ECO:0000256" key="13">
    <source>
        <dbReference type="ARBA" id="ARBA00022801"/>
    </source>
</evidence>
<evidence type="ECO:0000256" key="4">
    <source>
        <dbReference type="ARBA" id="ARBA00012513"/>
    </source>
</evidence>
<dbReference type="EC" id="2.7.11.1" evidence="4 21"/>
<keyword evidence="12 21" id="KW-0418">Kinase</keyword>
<keyword evidence="15" id="KW-0460">Magnesium</keyword>
<dbReference type="Pfam" id="PF01163">
    <property type="entry name" value="RIO1"/>
    <property type="match status" value="1"/>
</dbReference>
<evidence type="ECO:0000256" key="25">
    <source>
        <dbReference type="SAM" id="MobiDB-lite"/>
    </source>
</evidence>
<feature type="active site" description="4-aspartylphosphate intermediate" evidence="22">
    <location>
        <position position="303"/>
    </location>
</feature>
<feature type="compositionally biased region" description="Basic and acidic residues" evidence="25">
    <location>
        <begin position="469"/>
        <end position="490"/>
    </location>
</feature>
<dbReference type="InterPro" id="IPR018935">
    <property type="entry name" value="RIO_kinase_CS"/>
</dbReference>
<protein>
    <recommendedName>
        <fullName evidence="5 21">Serine/threonine-protein kinase RIO1</fullName>
        <ecNumber evidence="4 21">2.7.11.1</ecNumber>
    </recommendedName>
</protein>
<dbReference type="SMART" id="SM00090">
    <property type="entry name" value="RIO"/>
    <property type="match status" value="1"/>
</dbReference>
<dbReference type="GO" id="GO:0004674">
    <property type="term" value="F:protein serine/threonine kinase activity"/>
    <property type="evidence" value="ECO:0007669"/>
    <property type="project" value="UniProtKB-KW"/>
</dbReference>
<reference evidence="27" key="1">
    <citation type="submission" date="2020-11" db="EMBL/GenBank/DDBJ databases">
        <authorList>
            <person name="Tran Van P."/>
        </authorList>
    </citation>
    <scope>NUCLEOTIDE SEQUENCE</scope>
</reference>
<evidence type="ECO:0000256" key="18">
    <source>
        <dbReference type="ARBA" id="ARBA00049360"/>
    </source>
</evidence>
<evidence type="ECO:0000256" key="10">
    <source>
        <dbReference type="ARBA" id="ARBA00022723"/>
    </source>
</evidence>
<evidence type="ECO:0000256" key="17">
    <source>
        <dbReference type="ARBA" id="ARBA00048679"/>
    </source>
</evidence>
<evidence type="ECO:0000256" key="11">
    <source>
        <dbReference type="ARBA" id="ARBA00022741"/>
    </source>
</evidence>
<comment type="function">
    <text evidence="19">Involved in the final steps of cytoplasmic maturation of the 40S ribosomal subunit. Involved in processing of 18S-E pre-rRNA to the mature 18S rRNA. Required for the recycling of NOB1 and PNO1 from the late 40S precursor. The association with the very late 40S subunit intermediate may involve a translation-like checkpoint point cycle preceeding the binding to the 60S ribosomal subunit. Despite the protein kinase domain is proposed to act predominantly as an ATPase. The catalytic activity regulates its dynamic association with the 40S subunit. In addition to its role in ribosomal biogenesis acts as an adapter protein by recruiting NCL/nucleolin the to PRMT5 complex for its symmetrical methylation.</text>
</comment>
<evidence type="ECO:0000256" key="8">
    <source>
        <dbReference type="ARBA" id="ARBA00022527"/>
    </source>
</evidence>
<feature type="binding site" evidence="23">
    <location>
        <position position="242"/>
    </location>
    <ligand>
        <name>ATP</name>
        <dbReference type="ChEBI" id="CHEBI:30616"/>
    </ligand>
</feature>
<feature type="compositionally biased region" description="Acidic residues" evidence="25">
    <location>
        <begin position="33"/>
        <end position="47"/>
    </location>
</feature>
<feature type="region of interest" description="Disordered" evidence="25">
    <location>
        <begin position="1"/>
        <end position="47"/>
    </location>
</feature>
<dbReference type="PIRSF" id="PIRSF038147">
    <property type="entry name" value="Ser/Thr_PK_RIO1"/>
    <property type="match status" value="1"/>
</dbReference>
<feature type="domain" description="RIO kinase" evidence="26">
    <location>
        <begin position="113"/>
        <end position="349"/>
    </location>
</feature>
<dbReference type="InterPro" id="IPR051272">
    <property type="entry name" value="RIO-type_Ser/Thr_kinase"/>
</dbReference>
<evidence type="ECO:0000313" key="28">
    <source>
        <dbReference type="Proteomes" id="UP000759131"/>
    </source>
</evidence>
<evidence type="ECO:0000259" key="26">
    <source>
        <dbReference type="SMART" id="SM00090"/>
    </source>
</evidence>
<feature type="compositionally biased region" description="Polar residues" evidence="25">
    <location>
        <begin position="15"/>
        <end position="28"/>
    </location>
</feature>
<feature type="binding site" evidence="23">
    <location>
        <position position="170"/>
    </location>
    <ligand>
        <name>ATP</name>
        <dbReference type="ChEBI" id="CHEBI:30616"/>
    </ligand>
</feature>
<dbReference type="GO" id="GO:0046872">
    <property type="term" value="F:metal ion binding"/>
    <property type="evidence" value="ECO:0007669"/>
    <property type="project" value="UniProtKB-KW"/>
</dbReference>
<comment type="catalytic activity">
    <reaction evidence="16 21">
        <text>L-threonyl-[protein] + ATP = O-phospho-L-threonyl-[protein] + ADP + H(+)</text>
        <dbReference type="Rhea" id="RHEA:46608"/>
        <dbReference type="Rhea" id="RHEA-COMP:11060"/>
        <dbReference type="Rhea" id="RHEA-COMP:11605"/>
        <dbReference type="ChEBI" id="CHEBI:15378"/>
        <dbReference type="ChEBI" id="CHEBI:30013"/>
        <dbReference type="ChEBI" id="CHEBI:30616"/>
        <dbReference type="ChEBI" id="CHEBI:61977"/>
        <dbReference type="ChEBI" id="CHEBI:456216"/>
        <dbReference type="EC" id="2.7.11.1"/>
    </reaction>
</comment>
<dbReference type="GO" id="GO:0005524">
    <property type="term" value="F:ATP binding"/>
    <property type="evidence" value="ECO:0007669"/>
    <property type="project" value="UniProtKB-KW"/>
</dbReference>
<evidence type="ECO:0000256" key="23">
    <source>
        <dbReference type="PIRSR" id="PIRSR038147-2"/>
    </source>
</evidence>
<accession>A0A7R9L324</accession>
<keyword evidence="10" id="KW-0479">Metal-binding</keyword>
<proteinExistence type="inferred from homology"/>
<organism evidence="27">
    <name type="scientific">Medioppia subpectinata</name>
    <dbReference type="NCBI Taxonomy" id="1979941"/>
    <lineage>
        <taxon>Eukaryota</taxon>
        <taxon>Metazoa</taxon>
        <taxon>Ecdysozoa</taxon>
        <taxon>Arthropoda</taxon>
        <taxon>Chelicerata</taxon>
        <taxon>Arachnida</taxon>
        <taxon>Acari</taxon>
        <taxon>Acariformes</taxon>
        <taxon>Sarcoptiformes</taxon>
        <taxon>Oribatida</taxon>
        <taxon>Brachypylina</taxon>
        <taxon>Oppioidea</taxon>
        <taxon>Oppiidae</taxon>
        <taxon>Medioppia</taxon>
    </lineage>
</organism>
<feature type="binding site" evidence="24">
    <location>
        <position position="291"/>
    </location>
    <ligand>
        <name>Mg(2+)</name>
        <dbReference type="ChEBI" id="CHEBI:18420"/>
    </ligand>
</feature>
<keyword evidence="8 21" id="KW-0723">Serine/threonine-protein kinase</keyword>
<keyword evidence="28" id="KW-1185">Reference proteome</keyword>
<evidence type="ECO:0000256" key="3">
    <source>
        <dbReference type="ARBA" id="ARBA00009196"/>
    </source>
</evidence>
<dbReference type="InterPro" id="IPR017407">
    <property type="entry name" value="Ser/Thr_kinase_Rio1"/>
</dbReference>
<evidence type="ECO:0000256" key="15">
    <source>
        <dbReference type="ARBA" id="ARBA00022842"/>
    </source>
</evidence>
<dbReference type="GO" id="GO:0016787">
    <property type="term" value="F:hydrolase activity"/>
    <property type="evidence" value="ECO:0007669"/>
    <property type="project" value="UniProtKB-KW"/>
</dbReference>
<dbReference type="OrthoDB" id="205248at2759"/>
<comment type="similarity">
    <text evidence="3 21">Belongs to the protein kinase superfamily. RIO-type Ser/Thr kinase family.</text>
</comment>
<evidence type="ECO:0000256" key="21">
    <source>
        <dbReference type="PIRNR" id="PIRNR038147"/>
    </source>
</evidence>
<dbReference type="PROSITE" id="PS01245">
    <property type="entry name" value="RIO1"/>
    <property type="match status" value="1"/>
</dbReference>
<dbReference type="CDD" id="cd05147">
    <property type="entry name" value="RIO1_euk"/>
    <property type="match status" value="1"/>
</dbReference>
<comment type="subcellular location">
    <subcellularLocation>
        <location evidence="2">Cytoplasm</location>
    </subcellularLocation>
</comment>
<evidence type="ECO:0000256" key="20">
    <source>
        <dbReference type="ARBA" id="ARBA00063876"/>
    </source>
</evidence>
<feature type="active site" description="Proton acceptor" evidence="22">
    <location>
        <position position="286"/>
    </location>
</feature>
<keyword evidence="7" id="KW-0690">Ribosome biogenesis</keyword>
<evidence type="ECO:0000256" key="24">
    <source>
        <dbReference type="PIRSR" id="PIRSR038147-3"/>
    </source>
</evidence>
<evidence type="ECO:0000256" key="7">
    <source>
        <dbReference type="ARBA" id="ARBA00022517"/>
    </source>
</evidence>
<evidence type="ECO:0000256" key="12">
    <source>
        <dbReference type="ARBA" id="ARBA00022777"/>
    </source>
</evidence>
<dbReference type="EMBL" id="CAJPIZ010011915">
    <property type="protein sequence ID" value="CAG2113413.1"/>
    <property type="molecule type" value="Genomic_DNA"/>
</dbReference>
<evidence type="ECO:0000256" key="5">
    <source>
        <dbReference type="ARBA" id="ARBA00016038"/>
    </source>
</evidence>
<feature type="compositionally biased region" description="Low complexity" evidence="25">
    <location>
        <begin position="453"/>
        <end position="462"/>
    </location>
</feature>
<evidence type="ECO:0000256" key="1">
    <source>
        <dbReference type="ARBA" id="ARBA00001946"/>
    </source>
</evidence>
<sequence length="513" mass="59998">MSHHMDGQFDDADDNSVNGITDPISQLKINGVNDDEWEAEESDDLDESEYIEEGVGMDMRGDYCGNKFETNTKRLSKYENRINCDKYWIPLKTLNILNETDRRLDGERKRVKDKSDRSTQEQVLDPKTRIILFKLINRHLIEQINGVISTGKEANVYHATSRDGVDKAVKIYKTSILTFKDRDKYVSGEFRFRYGYCRHNPRKMVRTWAEKEMRNLSRIYQSGINCPQPYCLRAHVLVMDFIGTNGLPAPLLKDVDLSESKARQLYYECIVIMRRMFNECRLVHADLSEFNLLYNESMLYVIDVSQSVESDHPMALDFLRKDCTNVNEFFRKKSVPTMTTRELFDFITDPNINSENIDTYLEKCQQIAANRTDTESEEQHKVDEEVFKKVYIPQRLQEVANYEKDVSKEDKKEVFYKTITGLRDDLKGPTLIPSILDNKNEESDDSSDDDKSSQSQESNENKGYVHSSRPKDETTEEKKLRKNALKEEKREKRKNKLPKHVKKRKERLGKKST</sequence>
<feature type="compositionally biased region" description="Basic residues" evidence="25">
    <location>
        <begin position="491"/>
        <end position="513"/>
    </location>
</feature>
<dbReference type="Proteomes" id="UP000759131">
    <property type="component" value="Unassembled WGS sequence"/>
</dbReference>
<dbReference type="InterPro" id="IPR011009">
    <property type="entry name" value="Kinase-like_dom_sf"/>
</dbReference>
<evidence type="ECO:0000256" key="14">
    <source>
        <dbReference type="ARBA" id="ARBA00022840"/>
    </source>
</evidence>
<comment type="catalytic activity">
    <reaction evidence="17 21">
        <text>L-seryl-[protein] + ATP = O-phospho-L-seryl-[protein] + ADP + H(+)</text>
        <dbReference type="Rhea" id="RHEA:17989"/>
        <dbReference type="Rhea" id="RHEA-COMP:9863"/>
        <dbReference type="Rhea" id="RHEA-COMP:11604"/>
        <dbReference type="ChEBI" id="CHEBI:15378"/>
        <dbReference type="ChEBI" id="CHEBI:29999"/>
        <dbReference type="ChEBI" id="CHEBI:30616"/>
        <dbReference type="ChEBI" id="CHEBI:83421"/>
        <dbReference type="ChEBI" id="CHEBI:456216"/>
        <dbReference type="EC" id="2.7.11.1"/>
    </reaction>
</comment>
<evidence type="ECO:0000256" key="2">
    <source>
        <dbReference type="ARBA" id="ARBA00004496"/>
    </source>
</evidence>
<comment type="catalytic activity">
    <reaction evidence="18">
        <text>ATP + H2O = ADP + phosphate + H(+)</text>
        <dbReference type="Rhea" id="RHEA:13065"/>
        <dbReference type="ChEBI" id="CHEBI:15377"/>
        <dbReference type="ChEBI" id="CHEBI:15378"/>
        <dbReference type="ChEBI" id="CHEBI:30616"/>
        <dbReference type="ChEBI" id="CHEBI:43474"/>
        <dbReference type="ChEBI" id="CHEBI:456216"/>
    </reaction>
</comment>
<dbReference type="GO" id="GO:0005737">
    <property type="term" value="C:cytoplasm"/>
    <property type="evidence" value="ECO:0007669"/>
    <property type="project" value="UniProtKB-SubCell"/>
</dbReference>
<dbReference type="GO" id="GO:0042254">
    <property type="term" value="P:ribosome biogenesis"/>
    <property type="evidence" value="ECO:0007669"/>
    <property type="project" value="UniProtKB-KW"/>
</dbReference>
<evidence type="ECO:0000256" key="6">
    <source>
        <dbReference type="ARBA" id="ARBA00022490"/>
    </source>
</evidence>
<keyword evidence="11 21" id="KW-0547">Nucleotide-binding</keyword>
<keyword evidence="13" id="KW-0378">Hydrolase</keyword>
<dbReference type="SUPFAM" id="SSF56112">
    <property type="entry name" value="Protein kinase-like (PK-like)"/>
    <property type="match status" value="1"/>
</dbReference>
<evidence type="ECO:0000256" key="9">
    <source>
        <dbReference type="ARBA" id="ARBA00022679"/>
    </source>
</evidence>
<keyword evidence="14 21" id="KW-0067">ATP-binding</keyword>
<evidence type="ECO:0000256" key="16">
    <source>
        <dbReference type="ARBA" id="ARBA00047899"/>
    </source>
</evidence>
<dbReference type="EMBL" id="OC866490">
    <property type="protein sequence ID" value="CAD7632983.1"/>
    <property type="molecule type" value="Genomic_DNA"/>
</dbReference>
<feature type="region of interest" description="Disordered" evidence="25">
    <location>
        <begin position="427"/>
        <end position="513"/>
    </location>
</feature>
<dbReference type="InterPro" id="IPR018934">
    <property type="entry name" value="RIO_dom"/>
</dbReference>
<dbReference type="InterPro" id="IPR000687">
    <property type="entry name" value="RIO_kinase"/>
</dbReference>
<evidence type="ECO:0000313" key="27">
    <source>
        <dbReference type="EMBL" id="CAD7632983.1"/>
    </source>
</evidence>
<dbReference type="FunFam" id="3.30.200.20:FF:000148">
    <property type="entry name" value="Serine/threonine-protein kinase RIO1"/>
    <property type="match status" value="1"/>
</dbReference>
<dbReference type="AlphaFoldDB" id="A0A7R9L324"/>
<comment type="cofactor">
    <cofactor evidence="1 24">
        <name>Mg(2+)</name>
        <dbReference type="ChEBI" id="CHEBI:18420"/>
    </cofactor>
</comment>
<evidence type="ECO:0000256" key="22">
    <source>
        <dbReference type="PIRSR" id="PIRSR038147-1"/>
    </source>
</evidence>
<comment type="subunit">
    <text evidence="20">Associates with the precursor of the 40S ribosome subunit. Interacts (via its N-terminus) with PRMT5 (via its N-terminus). Interacts with WDR77. Found in a PRMT5 complex composed of PRMT5, WDR77 and RIOK1. Interacts (via its C-terminus) with NCL; this interaction targets NCL for PRTM5 methylation.</text>
</comment>
<dbReference type="PANTHER" id="PTHR45723">
    <property type="entry name" value="SERINE/THREONINE-PROTEIN KINASE RIO1"/>
    <property type="match status" value="1"/>
</dbReference>
<dbReference type="Gene3D" id="1.10.510.10">
    <property type="entry name" value="Transferase(Phosphotransferase) domain 1"/>
    <property type="match status" value="1"/>
</dbReference>
<name>A0A7R9L324_9ACAR</name>
<dbReference type="FunFam" id="1.10.510.10:FF:000232">
    <property type="entry name" value="Serine/threonine-protein kinase RIO1"/>
    <property type="match status" value="1"/>
</dbReference>
<evidence type="ECO:0000256" key="19">
    <source>
        <dbReference type="ARBA" id="ARBA00057025"/>
    </source>
</evidence>
<keyword evidence="6" id="KW-0963">Cytoplasm</keyword>